<reference evidence="1" key="1">
    <citation type="submission" date="2020-04" db="EMBL/GenBank/DDBJ databases">
        <authorList>
            <person name="Chiriac C."/>
            <person name="Salcher M."/>
            <person name="Ghai R."/>
            <person name="Kavagutti S V."/>
        </authorList>
    </citation>
    <scope>NUCLEOTIDE SEQUENCE</scope>
</reference>
<sequence length="61" mass="7229">MNQNDNNYFNRLASTDHADYDRSGKSFKTQNGSDWLSRRILSSNNLYTEVLRLCSKRIYHL</sequence>
<evidence type="ECO:0000313" key="1">
    <source>
        <dbReference type="EMBL" id="CAB4143611.1"/>
    </source>
</evidence>
<gene>
    <name evidence="1" type="ORF">UFOVP449_232</name>
</gene>
<proteinExistence type="predicted"/>
<accession>A0A6J5MBR3</accession>
<protein>
    <submittedName>
        <fullName evidence="1">Uncharacterized protein</fullName>
    </submittedName>
</protein>
<name>A0A6J5MBR3_9CAUD</name>
<organism evidence="1">
    <name type="scientific">uncultured Caudovirales phage</name>
    <dbReference type="NCBI Taxonomy" id="2100421"/>
    <lineage>
        <taxon>Viruses</taxon>
        <taxon>Duplodnaviria</taxon>
        <taxon>Heunggongvirae</taxon>
        <taxon>Uroviricota</taxon>
        <taxon>Caudoviricetes</taxon>
        <taxon>Peduoviridae</taxon>
        <taxon>Maltschvirus</taxon>
        <taxon>Maltschvirus maltsch</taxon>
    </lineage>
</organism>
<dbReference type="EMBL" id="LR796420">
    <property type="protein sequence ID" value="CAB4143611.1"/>
    <property type="molecule type" value="Genomic_DNA"/>
</dbReference>